<keyword evidence="2" id="KW-0472">Membrane</keyword>
<dbReference type="RefSeq" id="XP_018258976.1">
    <property type="nucleotide sequence ID" value="XM_018411775.1"/>
</dbReference>
<dbReference type="Proteomes" id="UP000078595">
    <property type="component" value="Chromosome 8"/>
</dbReference>
<feature type="region of interest" description="Disordered" evidence="1">
    <location>
        <begin position="412"/>
        <end position="458"/>
    </location>
</feature>
<name>A0A1A5ZTJ0_9TREE</name>
<dbReference type="EMBL" id="CP144537">
    <property type="protein sequence ID" value="WWC64232.1"/>
    <property type="molecule type" value="Genomic_DNA"/>
</dbReference>
<evidence type="ECO:0000313" key="4">
    <source>
        <dbReference type="EMBL" id="WWC64232.1"/>
    </source>
</evidence>
<dbReference type="KEGG" id="kdj:28972216"/>
<accession>A0A1A5ZTJ0</accession>
<keyword evidence="2" id="KW-0812">Transmembrane</keyword>
<feature type="transmembrane region" description="Helical" evidence="2">
    <location>
        <begin position="363"/>
        <end position="382"/>
    </location>
</feature>
<evidence type="ECO:0000256" key="1">
    <source>
        <dbReference type="SAM" id="MobiDB-lite"/>
    </source>
</evidence>
<dbReference type="GeneID" id="28972216"/>
<feature type="compositionally biased region" description="Basic and acidic residues" evidence="1">
    <location>
        <begin position="627"/>
        <end position="646"/>
    </location>
</feature>
<proteinExistence type="predicted"/>
<dbReference type="AlphaFoldDB" id="A0A1A5ZTJ0"/>
<dbReference type="VEuPathDB" id="FungiDB:I303_08517"/>
<feature type="compositionally biased region" description="Basic and acidic residues" evidence="1">
    <location>
        <begin position="436"/>
        <end position="450"/>
    </location>
</feature>
<dbReference type="OrthoDB" id="2565052at2759"/>
<feature type="region of interest" description="Disordered" evidence="1">
    <location>
        <begin position="37"/>
        <end position="132"/>
    </location>
</feature>
<evidence type="ECO:0000313" key="5">
    <source>
        <dbReference type="Proteomes" id="UP000078595"/>
    </source>
</evidence>
<feature type="compositionally biased region" description="Polar residues" evidence="1">
    <location>
        <begin position="95"/>
        <end position="108"/>
    </location>
</feature>
<organism evidence="3">
    <name type="scientific">Kwoniella dejecticola CBS 10117</name>
    <dbReference type="NCBI Taxonomy" id="1296121"/>
    <lineage>
        <taxon>Eukaryota</taxon>
        <taxon>Fungi</taxon>
        <taxon>Dikarya</taxon>
        <taxon>Basidiomycota</taxon>
        <taxon>Agaricomycotina</taxon>
        <taxon>Tremellomycetes</taxon>
        <taxon>Tremellales</taxon>
        <taxon>Cryptococcaceae</taxon>
        <taxon>Kwoniella</taxon>
    </lineage>
</organism>
<reference evidence="4" key="3">
    <citation type="submission" date="2024-02" db="EMBL/GenBank/DDBJ databases">
        <title>Comparative genomics of Cryptococcus and Kwoniella reveals pathogenesis evolution and contrasting modes of karyotype evolution via chromosome fusion or intercentromeric recombination.</title>
        <authorList>
            <person name="Coelho M.A."/>
            <person name="David-Palma M."/>
            <person name="Shea T."/>
            <person name="Bowers K."/>
            <person name="McGinley-Smith S."/>
            <person name="Mohammad A.W."/>
            <person name="Gnirke A."/>
            <person name="Yurkov A.M."/>
            <person name="Nowrousian M."/>
            <person name="Sun S."/>
            <person name="Cuomo C.A."/>
            <person name="Heitman J."/>
        </authorList>
    </citation>
    <scope>NUCLEOTIDE SEQUENCE</scope>
    <source>
        <strain evidence="4">CBS 10117</strain>
    </source>
</reference>
<feature type="compositionally biased region" description="Polar residues" evidence="1">
    <location>
        <begin position="420"/>
        <end position="433"/>
    </location>
</feature>
<gene>
    <name evidence="3" type="ORF">I303_08517</name>
    <name evidence="4" type="ORF">I303_106841</name>
</gene>
<feature type="compositionally biased region" description="Basic and acidic residues" evidence="1">
    <location>
        <begin position="532"/>
        <end position="579"/>
    </location>
</feature>
<feature type="region of interest" description="Disordered" evidence="1">
    <location>
        <begin position="500"/>
        <end position="685"/>
    </location>
</feature>
<feature type="compositionally biased region" description="Basic and acidic residues" evidence="1">
    <location>
        <begin position="63"/>
        <end position="75"/>
    </location>
</feature>
<reference evidence="3" key="1">
    <citation type="submission" date="2013-07" db="EMBL/GenBank/DDBJ databases">
        <title>The Genome Sequence of Cryptococcus dejecticola CBS10117.</title>
        <authorList>
            <consortium name="The Broad Institute Genome Sequencing Platform"/>
            <person name="Cuomo C."/>
            <person name="Litvintseva A."/>
            <person name="Chen Y."/>
            <person name="Heitman J."/>
            <person name="Sun S."/>
            <person name="Springer D."/>
            <person name="Dromer F."/>
            <person name="Young S.K."/>
            <person name="Zeng Q."/>
            <person name="Gargeya S."/>
            <person name="Fitzgerald M."/>
            <person name="Abouelleil A."/>
            <person name="Alvarado L."/>
            <person name="Berlin A.M."/>
            <person name="Chapman S.B."/>
            <person name="Dewar J."/>
            <person name="Goldberg J."/>
            <person name="Griggs A."/>
            <person name="Gujja S."/>
            <person name="Hansen M."/>
            <person name="Howarth C."/>
            <person name="Imamovic A."/>
            <person name="Larimer J."/>
            <person name="McCowan C."/>
            <person name="Murphy C."/>
            <person name="Pearson M."/>
            <person name="Priest M."/>
            <person name="Roberts A."/>
            <person name="Saif S."/>
            <person name="Shea T."/>
            <person name="Sykes S."/>
            <person name="Wortman J."/>
            <person name="Nusbaum C."/>
            <person name="Birren B."/>
        </authorList>
    </citation>
    <scope>NUCLEOTIDE SEQUENCE [LARGE SCALE GENOMIC DNA]</scope>
    <source>
        <strain evidence="3">CBS 10117</strain>
    </source>
</reference>
<feature type="compositionally biased region" description="Polar residues" evidence="1">
    <location>
        <begin position="121"/>
        <end position="132"/>
    </location>
</feature>
<sequence length="849" mass="94426">MLPHPSRLKRRRNRNNISLLPLLPLLLPRTLFVGGRRHPYPNAEEEDGYPPDDDYTHGNDYGPFDHDEDPAHSEPEDASAIASSSLGPGDVGMPATTNHDNNADNSNEFKWISPSGGDTLPSGQSMTVTWSSSNTLHSPSISLCTFDPKSNTPDCGGETWPAVRGNAEGTFSAIVTMPVISQSIEKLYLSLNSDGQMFNSPVFGVQGDSGVPNAYLASPVYPSTIPTASVIGTAPTLTPTPLSETVSASGIEEVSSSTKSIIDTGSTITKAKSTIRASNPVSYGMSAYPSVTRLQTQTPAQVQMPLQVSATAGTPLSMFTQTVAVNPTFAPDPNPNPAALIGSTTTGTARTNTMAKEPNVKAIALPISICGLILLAALIYCARSKMFRKTGLGQGSSQDVEKNWQDAIKEKAASGKPFSMQKSNSGLRVSDTQGVEVRERREKEQERDGLDDVPTLGYKGRRRLDRDRRDVVYDRNGVGDREERFTQIPRVDYERAGKGGFYRTYNADGDHYRERGRDEDGHRRHHRHKHRRESERQRQKERDRELVNHDYPSDYPNRDDYLEGRSKDSQSRSYRDYYSTHRRSSTGIGGIYDDRDRDRDRDRPTYDSYGSHSSNTNSSSSSKRRPLHDMYLDRHDMRYSRSESRESGINLNRSQHRSTDTERPSTRTLYEPPHPPRARPPIGRGNESYVGELSNPFDPPLPPISTSTTRRMSSRPLPIPGQIGVGVAAEPIIRSSTGSSSSDSQRTLAELEDYEGMIRQKSCALPHISGGLRDDAPYAYVRQGHRQEHTGRDSHRARGRDREKEREREREFESDTEAGWDLANEGRYKTGDEGMGELYESLRRAIQRT</sequence>
<reference evidence="4" key="2">
    <citation type="submission" date="2013-07" db="EMBL/GenBank/DDBJ databases">
        <authorList>
            <consortium name="The Broad Institute Genome Sequencing Platform"/>
            <person name="Cuomo C."/>
            <person name="Litvintseva A."/>
            <person name="Chen Y."/>
            <person name="Heitman J."/>
            <person name="Sun S."/>
            <person name="Springer D."/>
            <person name="Dromer F."/>
            <person name="Young S.K."/>
            <person name="Zeng Q."/>
            <person name="Gargeya S."/>
            <person name="Fitzgerald M."/>
            <person name="Abouelleil A."/>
            <person name="Alvarado L."/>
            <person name="Berlin A.M."/>
            <person name="Chapman S.B."/>
            <person name="Dewar J."/>
            <person name="Goldberg J."/>
            <person name="Griggs A."/>
            <person name="Gujja S."/>
            <person name="Hansen M."/>
            <person name="Howarth C."/>
            <person name="Imamovic A."/>
            <person name="Larimer J."/>
            <person name="McCowan C."/>
            <person name="Murphy C."/>
            <person name="Pearson M."/>
            <person name="Priest M."/>
            <person name="Roberts A."/>
            <person name="Saif S."/>
            <person name="Shea T."/>
            <person name="Sykes S."/>
            <person name="Wortman J."/>
            <person name="Nusbaum C."/>
            <person name="Birren B."/>
        </authorList>
    </citation>
    <scope>NUCLEOTIDE SEQUENCE</scope>
    <source>
        <strain evidence="4">CBS 10117</strain>
    </source>
</reference>
<feature type="region of interest" description="Disordered" evidence="1">
    <location>
        <begin position="781"/>
        <end position="835"/>
    </location>
</feature>
<dbReference type="EMBL" id="KI894038">
    <property type="protein sequence ID" value="OBR81134.1"/>
    <property type="molecule type" value="Genomic_DNA"/>
</dbReference>
<evidence type="ECO:0000313" key="3">
    <source>
        <dbReference type="EMBL" id="OBR81134.1"/>
    </source>
</evidence>
<feature type="compositionally biased region" description="Acidic residues" evidence="1">
    <location>
        <begin position="43"/>
        <end position="53"/>
    </location>
</feature>
<feature type="compositionally biased region" description="Basic and acidic residues" evidence="1">
    <location>
        <begin position="592"/>
        <end position="605"/>
    </location>
</feature>
<keyword evidence="5" id="KW-1185">Reference proteome</keyword>
<protein>
    <submittedName>
        <fullName evidence="3">Uncharacterized protein</fullName>
    </submittedName>
</protein>
<keyword evidence="2" id="KW-1133">Transmembrane helix</keyword>
<evidence type="ECO:0000256" key="2">
    <source>
        <dbReference type="SAM" id="Phobius"/>
    </source>
</evidence>
<feature type="compositionally biased region" description="Basic and acidic residues" evidence="1">
    <location>
        <begin position="508"/>
        <end position="522"/>
    </location>
</feature>
<feature type="compositionally biased region" description="Basic and acidic residues" evidence="1">
    <location>
        <begin position="785"/>
        <end position="813"/>
    </location>
</feature>
<feature type="compositionally biased region" description="Low complexity" evidence="1">
    <location>
        <begin position="608"/>
        <end position="621"/>
    </location>
</feature>